<keyword evidence="1" id="KW-0732">Signal</keyword>
<dbReference type="InterPro" id="IPR018673">
    <property type="entry name" value="DUF2141"/>
</dbReference>
<proteinExistence type="predicted"/>
<feature type="signal peptide" evidence="1">
    <location>
        <begin position="1"/>
        <end position="21"/>
    </location>
</feature>
<reference evidence="2 3" key="1">
    <citation type="submission" date="2021-03" db="EMBL/GenBank/DDBJ databases">
        <title>Complete genome of Polaribacter_sp.G4M1.</title>
        <authorList>
            <person name="Jeong S.W."/>
            <person name="Bae J.W."/>
        </authorList>
    </citation>
    <scope>NUCLEOTIDE SEQUENCE [LARGE SCALE GENOMIC DNA]</scope>
    <source>
        <strain evidence="2 3">G4M1</strain>
    </source>
</reference>
<keyword evidence="3" id="KW-1185">Reference proteome</keyword>
<evidence type="ECO:0000256" key="1">
    <source>
        <dbReference type="SAM" id="SignalP"/>
    </source>
</evidence>
<evidence type="ECO:0000313" key="3">
    <source>
        <dbReference type="Proteomes" id="UP000663935"/>
    </source>
</evidence>
<accession>A0ABX7T2H7</accession>
<protein>
    <submittedName>
        <fullName evidence="2">DUF2141 domain-containing protein</fullName>
    </submittedName>
</protein>
<dbReference type="Pfam" id="PF09912">
    <property type="entry name" value="DUF2141"/>
    <property type="match status" value="1"/>
</dbReference>
<dbReference type="Proteomes" id="UP000663935">
    <property type="component" value="Chromosome"/>
</dbReference>
<gene>
    <name evidence="2" type="ORF">JL193_00425</name>
</gene>
<organism evidence="2 3">
    <name type="scientific">Polaribacter batillariae</name>
    <dbReference type="NCBI Taxonomy" id="2808900"/>
    <lineage>
        <taxon>Bacteria</taxon>
        <taxon>Pseudomonadati</taxon>
        <taxon>Bacteroidota</taxon>
        <taxon>Flavobacteriia</taxon>
        <taxon>Flavobacteriales</taxon>
        <taxon>Flavobacteriaceae</taxon>
    </lineage>
</organism>
<dbReference type="EMBL" id="CP071795">
    <property type="protein sequence ID" value="QTD39238.1"/>
    <property type="molecule type" value="Genomic_DNA"/>
</dbReference>
<feature type="chain" id="PRO_5046484395" evidence="1">
    <location>
        <begin position="22"/>
        <end position="138"/>
    </location>
</feature>
<evidence type="ECO:0000313" key="2">
    <source>
        <dbReference type="EMBL" id="QTD39238.1"/>
    </source>
</evidence>
<sequence length="138" mass="15308">MKFLIPILVATMLSTTNLLVAQNTKTITVTVVNATSDTGKIGYALYTKDNFMGEPIQGKREKIVNGKSTVVFENVVPGVYAVVCYHDKNNNKKMDFSDNGMPLEDYGASNNVMAFAPPSFKNAKFMLKDKDLKLEIKF</sequence>
<name>A0ABX7T2H7_9FLAO</name>